<dbReference type="Pfam" id="PF13561">
    <property type="entry name" value="adh_short_C2"/>
    <property type="match status" value="1"/>
</dbReference>
<accession>A0A923MCW5</accession>
<dbReference type="GO" id="GO:0048038">
    <property type="term" value="F:quinone binding"/>
    <property type="evidence" value="ECO:0007669"/>
    <property type="project" value="TreeGrafter"/>
</dbReference>
<organism evidence="3 4">
    <name type="scientific">Ramlibacter albus</name>
    <dbReference type="NCBI Taxonomy" id="2079448"/>
    <lineage>
        <taxon>Bacteria</taxon>
        <taxon>Pseudomonadati</taxon>
        <taxon>Pseudomonadota</taxon>
        <taxon>Betaproteobacteria</taxon>
        <taxon>Burkholderiales</taxon>
        <taxon>Comamonadaceae</taxon>
        <taxon>Ramlibacter</taxon>
    </lineage>
</organism>
<keyword evidence="2" id="KW-0560">Oxidoreductase</keyword>
<sequence length="266" mass="28187">MNLQLKDQVVLLTGGSSGIGLATAQQFAREGARLFICARGEGRLREAAGSIAAETGTEVGFHACDVTRPAEIDGLRDAVMARFGRVDVLVNNAGTGIYKPFLEVTDDELVNGMALNFFAQFRVTQRIAPVMIRQGAGAIVNVAGCSGLQVLDPPFFSTCTGPAKAAEIRFTKALAAELGQHGIRVNCVAPNFVEVPERTQAWVAQMSPPGTSPEETKKQWAQRVALPGKRWCTLDEAAATIVFAASPAAGYTTGEVFVVDGGFARD</sequence>
<evidence type="ECO:0000313" key="3">
    <source>
        <dbReference type="EMBL" id="MBC5767851.1"/>
    </source>
</evidence>
<dbReference type="SUPFAM" id="SSF51735">
    <property type="entry name" value="NAD(P)-binding Rossmann-fold domains"/>
    <property type="match status" value="1"/>
</dbReference>
<evidence type="ECO:0000256" key="2">
    <source>
        <dbReference type="ARBA" id="ARBA00023002"/>
    </source>
</evidence>
<dbReference type="InterPro" id="IPR002347">
    <property type="entry name" value="SDR_fam"/>
</dbReference>
<dbReference type="GO" id="GO:0016616">
    <property type="term" value="F:oxidoreductase activity, acting on the CH-OH group of donors, NAD or NADP as acceptor"/>
    <property type="evidence" value="ECO:0007669"/>
    <property type="project" value="TreeGrafter"/>
</dbReference>
<dbReference type="PRINTS" id="PR00080">
    <property type="entry name" value="SDRFAMILY"/>
</dbReference>
<dbReference type="PANTHER" id="PTHR42760">
    <property type="entry name" value="SHORT-CHAIN DEHYDROGENASES/REDUCTASES FAMILY MEMBER"/>
    <property type="match status" value="1"/>
</dbReference>
<dbReference type="InterPro" id="IPR036291">
    <property type="entry name" value="NAD(P)-bd_dom_sf"/>
</dbReference>
<name>A0A923MCW5_9BURK</name>
<gene>
    <name evidence="3" type="ORF">H8R02_25540</name>
</gene>
<comment type="caution">
    <text evidence="3">The sequence shown here is derived from an EMBL/GenBank/DDBJ whole genome shotgun (WGS) entry which is preliminary data.</text>
</comment>
<evidence type="ECO:0000256" key="1">
    <source>
        <dbReference type="ARBA" id="ARBA00006484"/>
    </source>
</evidence>
<dbReference type="RefSeq" id="WP_187084339.1">
    <property type="nucleotide sequence ID" value="NZ_JACORU010000013.1"/>
</dbReference>
<dbReference type="AlphaFoldDB" id="A0A923MCW5"/>
<protein>
    <submittedName>
        <fullName evidence="3">SDR family oxidoreductase</fullName>
    </submittedName>
</protein>
<dbReference type="GO" id="GO:0006633">
    <property type="term" value="P:fatty acid biosynthetic process"/>
    <property type="evidence" value="ECO:0007669"/>
    <property type="project" value="TreeGrafter"/>
</dbReference>
<dbReference type="Gene3D" id="3.40.50.720">
    <property type="entry name" value="NAD(P)-binding Rossmann-like Domain"/>
    <property type="match status" value="1"/>
</dbReference>
<proteinExistence type="inferred from homology"/>
<dbReference type="FunFam" id="3.40.50.720:FF:000084">
    <property type="entry name" value="Short-chain dehydrogenase reductase"/>
    <property type="match status" value="1"/>
</dbReference>
<evidence type="ECO:0000313" key="4">
    <source>
        <dbReference type="Proteomes" id="UP000596827"/>
    </source>
</evidence>
<keyword evidence="4" id="KW-1185">Reference proteome</keyword>
<dbReference type="PRINTS" id="PR00081">
    <property type="entry name" value="GDHRDH"/>
</dbReference>
<dbReference type="EMBL" id="JACORU010000013">
    <property type="protein sequence ID" value="MBC5767851.1"/>
    <property type="molecule type" value="Genomic_DNA"/>
</dbReference>
<reference evidence="3" key="1">
    <citation type="submission" date="2020-08" db="EMBL/GenBank/DDBJ databases">
        <title>Ramlibacter sp. GTP1 16S ribosomal RNA gene genome sequencing and assembly.</title>
        <authorList>
            <person name="Kang M."/>
        </authorList>
    </citation>
    <scope>NUCLEOTIDE SEQUENCE</scope>
    <source>
        <strain evidence="3">GTP1</strain>
    </source>
</reference>
<dbReference type="PANTHER" id="PTHR42760:SF133">
    <property type="entry name" value="3-OXOACYL-[ACYL-CARRIER-PROTEIN] REDUCTASE"/>
    <property type="match status" value="1"/>
</dbReference>
<comment type="similarity">
    <text evidence="1">Belongs to the short-chain dehydrogenases/reductases (SDR) family.</text>
</comment>
<dbReference type="Proteomes" id="UP000596827">
    <property type="component" value="Unassembled WGS sequence"/>
</dbReference>